<dbReference type="PANTHER" id="PTHR33744">
    <property type="entry name" value="CARBOHYDRATE DIACID REGULATOR"/>
    <property type="match status" value="1"/>
</dbReference>
<gene>
    <name evidence="5" type="ORF">EK0264_00800</name>
</gene>
<feature type="domain" description="Purine catabolism PurC-like" evidence="2">
    <location>
        <begin position="19"/>
        <end position="138"/>
    </location>
</feature>
<accession>A0A7L4YIE7</accession>
<keyword evidence="6" id="KW-1185">Reference proteome</keyword>
<evidence type="ECO:0000259" key="4">
    <source>
        <dbReference type="Pfam" id="PF17853"/>
    </source>
</evidence>
<proteinExistence type="inferred from homology"/>
<reference evidence="5 6" key="1">
    <citation type="journal article" date="2018" name="Int. J. Syst. Evol. Microbiol.">
        <title>Epidermidibacterium keratini gen. nov., sp. nov., a member of the family Sporichthyaceae, isolated from keratin epidermis.</title>
        <authorList>
            <person name="Lee D.G."/>
            <person name="Trujillo M.E."/>
            <person name="Kang S."/>
            <person name="Nam J.J."/>
            <person name="Kim Y.J."/>
        </authorList>
    </citation>
    <scope>NUCLEOTIDE SEQUENCE [LARGE SCALE GENOMIC DNA]</scope>
    <source>
        <strain evidence="5 6">EPI-7</strain>
    </source>
</reference>
<dbReference type="InParanoid" id="A0A7L4YIE7"/>
<dbReference type="InterPro" id="IPR041522">
    <property type="entry name" value="CdaR_GGDEF"/>
</dbReference>
<dbReference type="Proteomes" id="UP000463857">
    <property type="component" value="Chromosome"/>
</dbReference>
<dbReference type="Gene3D" id="1.10.10.2840">
    <property type="entry name" value="PucR C-terminal helix-turn-helix domain"/>
    <property type="match status" value="1"/>
</dbReference>
<protein>
    <submittedName>
        <fullName evidence="5">PucR family transcriptional regulator</fullName>
    </submittedName>
</protein>
<organism evidence="5 6">
    <name type="scientific">Epidermidibacterium keratini</name>
    <dbReference type="NCBI Taxonomy" id="1891644"/>
    <lineage>
        <taxon>Bacteria</taxon>
        <taxon>Bacillati</taxon>
        <taxon>Actinomycetota</taxon>
        <taxon>Actinomycetes</taxon>
        <taxon>Sporichthyales</taxon>
        <taxon>Sporichthyaceae</taxon>
        <taxon>Epidermidibacterium</taxon>
    </lineage>
</organism>
<sequence>MSIESTPRGVTVTASTVRQILTLPSFQNATLLAGASGLHRMVRSINTMEVPDVLPWTNEGELLLTTGYPMRSNPLALEDFIVELDKRGLAGLAIKLGRYIDELPEAMLRRADEIGFPVVQVDDTIAFADMLNQVLLEILGRSASAIEKAERDHEDLMQLVLHGEGIPQVIEAVQAQLSHDVDGSVVVALAERTGQFAHVAGGDLADAAAVILDDDGAFRATAFGHGVHNIGALSLAVGSVKAEGNRGYLVAIRCDRPWTSSEVITLERGATVAALVLTREAAVSAVEHKYRADLLRDVLAGRVSASTATARAANFGWDLSGPRVVVVAADPPTAGTLEGGRADQRTKAWTSRVRALDPGAATATFAAESVAVLSAPEGVVPDERVFDDLATVLAPAGKRFDGIVGVSRVASDLDALPAAYAQAWEAVRVGRMLEADRTVSRFDDLGLYRLLSWIPDSSELRSFLTDTLGELAGPEGNPEVDELRRTLTVLLETNLNVAETARQLHFHYNTLRYRVNKLEKLLGPFTSDARLRADLLVALHVWQMRVAHT</sequence>
<evidence type="ECO:0000313" key="5">
    <source>
        <dbReference type="EMBL" id="QHB98977.1"/>
    </source>
</evidence>
<dbReference type="PANTHER" id="PTHR33744:SF1">
    <property type="entry name" value="DNA-BINDING TRANSCRIPTIONAL ACTIVATOR ADER"/>
    <property type="match status" value="1"/>
</dbReference>
<dbReference type="OrthoDB" id="3246591at2"/>
<dbReference type="Pfam" id="PF13556">
    <property type="entry name" value="HTH_30"/>
    <property type="match status" value="1"/>
</dbReference>
<dbReference type="EMBL" id="CP047156">
    <property type="protein sequence ID" value="QHB98977.1"/>
    <property type="molecule type" value="Genomic_DNA"/>
</dbReference>
<name>A0A7L4YIE7_9ACTN</name>
<evidence type="ECO:0000256" key="1">
    <source>
        <dbReference type="ARBA" id="ARBA00006754"/>
    </source>
</evidence>
<dbReference type="RefSeq" id="WP_159542006.1">
    <property type="nucleotide sequence ID" value="NZ_CP047156.1"/>
</dbReference>
<dbReference type="InterPro" id="IPR012914">
    <property type="entry name" value="PucR_dom"/>
</dbReference>
<dbReference type="InterPro" id="IPR042070">
    <property type="entry name" value="PucR_C-HTH_sf"/>
</dbReference>
<dbReference type="Pfam" id="PF17853">
    <property type="entry name" value="GGDEF_2"/>
    <property type="match status" value="1"/>
</dbReference>
<evidence type="ECO:0000259" key="2">
    <source>
        <dbReference type="Pfam" id="PF07905"/>
    </source>
</evidence>
<dbReference type="Pfam" id="PF07905">
    <property type="entry name" value="PucR"/>
    <property type="match status" value="1"/>
</dbReference>
<dbReference type="InterPro" id="IPR051448">
    <property type="entry name" value="CdaR-like_regulators"/>
</dbReference>
<dbReference type="InterPro" id="IPR025736">
    <property type="entry name" value="PucR_C-HTH_dom"/>
</dbReference>
<feature type="domain" description="PucR C-terminal helix-turn-helix" evidence="3">
    <location>
        <begin position="483"/>
        <end position="541"/>
    </location>
</feature>
<evidence type="ECO:0000259" key="3">
    <source>
        <dbReference type="Pfam" id="PF13556"/>
    </source>
</evidence>
<comment type="similarity">
    <text evidence="1">Belongs to the CdaR family.</text>
</comment>
<evidence type="ECO:0000313" key="6">
    <source>
        <dbReference type="Proteomes" id="UP000463857"/>
    </source>
</evidence>
<feature type="domain" description="CdaR GGDEF-like" evidence="4">
    <location>
        <begin position="301"/>
        <end position="429"/>
    </location>
</feature>
<dbReference type="KEGG" id="eke:EK0264_00800"/>
<dbReference type="AlphaFoldDB" id="A0A7L4YIE7"/>